<keyword evidence="1" id="KW-0812">Transmembrane</keyword>
<proteinExistence type="predicted"/>
<protein>
    <submittedName>
        <fullName evidence="2">Uncharacterized protein</fullName>
    </submittedName>
</protein>
<organism evidence="2 3">
    <name type="scientific">Massiliimalia timonensis</name>
    <dbReference type="NCBI Taxonomy" id="1987501"/>
    <lineage>
        <taxon>Bacteria</taxon>
        <taxon>Bacillati</taxon>
        <taxon>Bacillota</taxon>
        <taxon>Clostridia</taxon>
        <taxon>Eubacteriales</taxon>
        <taxon>Oscillospiraceae</taxon>
        <taxon>Massiliimalia</taxon>
    </lineage>
</organism>
<dbReference type="EMBL" id="JACRTL010000009">
    <property type="protein sequence ID" value="MBC8611985.1"/>
    <property type="molecule type" value="Genomic_DNA"/>
</dbReference>
<reference evidence="2" key="1">
    <citation type="submission" date="2020-08" db="EMBL/GenBank/DDBJ databases">
        <title>Genome public.</title>
        <authorList>
            <person name="Liu C."/>
            <person name="Sun Q."/>
        </authorList>
    </citation>
    <scope>NUCLEOTIDE SEQUENCE</scope>
    <source>
        <strain evidence="2">NSJ-15</strain>
    </source>
</reference>
<name>A0A8J6P912_9FIRM</name>
<gene>
    <name evidence="2" type="ORF">H8702_12880</name>
</gene>
<accession>A0A8J6P912</accession>
<dbReference type="RefSeq" id="WP_093987818.1">
    <property type="nucleotide sequence ID" value="NZ_FYDD01000002.1"/>
</dbReference>
<feature type="transmembrane region" description="Helical" evidence="1">
    <location>
        <begin position="6"/>
        <end position="25"/>
    </location>
</feature>
<evidence type="ECO:0000256" key="1">
    <source>
        <dbReference type="SAM" id="Phobius"/>
    </source>
</evidence>
<keyword evidence="1" id="KW-0472">Membrane</keyword>
<sequence>MEWWQIVLWILIVAVITAGLYAWGVKKSMEQQQNLLRMLYQKGSDKVLHYLKKHDTITIKEMEELVRDIRAGEFHSKNKAVVTKPHEFCLQLVERMTGRGFLEETVSDGKKAYRAAQRHKKER</sequence>
<evidence type="ECO:0000313" key="2">
    <source>
        <dbReference type="EMBL" id="MBC8611985.1"/>
    </source>
</evidence>
<keyword evidence="1" id="KW-1133">Transmembrane helix</keyword>
<dbReference type="AlphaFoldDB" id="A0A8J6P912"/>
<dbReference type="OrthoDB" id="1681929at2"/>
<comment type="caution">
    <text evidence="2">The sequence shown here is derived from an EMBL/GenBank/DDBJ whole genome shotgun (WGS) entry which is preliminary data.</text>
</comment>
<keyword evidence="3" id="KW-1185">Reference proteome</keyword>
<evidence type="ECO:0000313" key="3">
    <source>
        <dbReference type="Proteomes" id="UP000632659"/>
    </source>
</evidence>
<dbReference type="Proteomes" id="UP000632659">
    <property type="component" value="Unassembled WGS sequence"/>
</dbReference>